<dbReference type="Proteomes" id="UP001595528">
    <property type="component" value="Unassembled WGS sequence"/>
</dbReference>
<proteinExistence type="predicted"/>
<protein>
    <submittedName>
        <fullName evidence="2">DsbA family oxidoreductase</fullName>
    </submittedName>
</protein>
<reference evidence="3" key="1">
    <citation type="journal article" date="2019" name="Int. J. Syst. Evol. Microbiol.">
        <title>The Global Catalogue of Microorganisms (GCM) 10K type strain sequencing project: providing services to taxonomists for standard genome sequencing and annotation.</title>
        <authorList>
            <consortium name="The Broad Institute Genomics Platform"/>
            <consortium name="The Broad Institute Genome Sequencing Center for Infectious Disease"/>
            <person name="Wu L."/>
            <person name="Ma J."/>
        </authorList>
    </citation>
    <scope>NUCLEOTIDE SEQUENCE [LARGE SCALE GENOMIC DNA]</scope>
    <source>
        <strain evidence="3">KCTC 42964</strain>
    </source>
</reference>
<accession>A0ABV7KY30</accession>
<dbReference type="CDD" id="cd03024">
    <property type="entry name" value="DsbA_FrnE"/>
    <property type="match status" value="1"/>
</dbReference>
<dbReference type="Pfam" id="PF01323">
    <property type="entry name" value="DSBA"/>
    <property type="match status" value="1"/>
</dbReference>
<dbReference type="InterPro" id="IPR036249">
    <property type="entry name" value="Thioredoxin-like_sf"/>
</dbReference>
<dbReference type="InterPro" id="IPR001853">
    <property type="entry name" value="DSBA-like_thioredoxin_dom"/>
</dbReference>
<dbReference type="Gene3D" id="3.40.30.10">
    <property type="entry name" value="Glutaredoxin"/>
    <property type="match status" value="1"/>
</dbReference>
<feature type="domain" description="DSBA-like thioredoxin" evidence="1">
    <location>
        <begin position="10"/>
        <end position="208"/>
    </location>
</feature>
<dbReference type="EMBL" id="JBHRTR010000021">
    <property type="protein sequence ID" value="MFC3227311.1"/>
    <property type="molecule type" value="Genomic_DNA"/>
</dbReference>
<keyword evidence="3" id="KW-1185">Reference proteome</keyword>
<dbReference type="SUPFAM" id="SSF52833">
    <property type="entry name" value="Thioredoxin-like"/>
    <property type="match status" value="1"/>
</dbReference>
<name>A0ABV7KY30_9PROT</name>
<gene>
    <name evidence="2" type="ORF">ACFOGJ_08730</name>
</gene>
<dbReference type="PANTHER" id="PTHR13887:SF41">
    <property type="entry name" value="THIOREDOXIN SUPERFAMILY PROTEIN"/>
    <property type="match status" value="1"/>
</dbReference>
<evidence type="ECO:0000313" key="2">
    <source>
        <dbReference type="EMBL" id="MFC3227311.1"/>
    </source>
</evidence>
<evidence type="ECO:0000259" key="1">
    <source>
        <dbReference type="Pfam" id="PF01323"/>
    </source>
</evidence>
<dbReference type="PANTHER" id="PTHR13887">
    <property type="entry name" value="GLUTATHIONE S-TRANSFERASE KAPPA"/>
    <property type="match status" value="1"/>
</dbReference>
<dbReference type="RefSeq" id="WP_379899477.1">
    <property type="nucleotide sequence ID" value="NZ_JBHRTR010000021.1"/>
</dbReference>
<sequence length="222" mass="24569">MTETAAPLRIDIVSDVVCPWCIVGWRQLAAALERTGTPAEIHWHPFELNPNMAPEGQNLREHLAEKYGTSDADSAKARERLTAIGAELGFTFAYTDDMRMVNTFRAHQAIDWAETKGRAHEMKMALFAAFFTERRDVSDIDVLAELADGIGLDPAEARQVLEAGIFAEQVRQKEAFWTDRGLRGVPAVIFDRQHLATGAQGIDRYEAMLRQLTGQVAGQGAG</sequence>
<organism evidence="2 3">
    <name type="scientific">Marinibaculum pumilum</name>
    <dbReference type="NCBI Taxonomy" id="1766165"/>
    <lineage>
        <taxon>Bacteria</taxon>
        <taxon>Pseudomonadati</taxon>
        <taxon>Pseudomonadota</taxon>
        <taxon>Alphaproteobacteria</taxon>
        <taxon>Rhodospirillales</taxon>
        <taxon>Rhodospirillaceae</taxon>
        <taxon>Marinibaculum</taxon>
    </lineage>
</organism>
<evidence type="ECO:0000313" key="3">
    <source>
        <dbReference type="Proteomes" id="UP001595528"/>
    </source>
</evidence>
<comment type="caution">
    <text evidence="2">The sequence shown here is derived from an EMBL/GenBank/DDBJ whole genome shotgun (WGS) entry which is preliminary data.</text>
</comment>